<feature type="compositionally biased region" description="Basic and acidic residues" evidence="1">
    <location>
        <begin position="507"/>
        <end position="529"/>
    </location>
</feature>
<feature type="compositionally biased region" description="Basic and acidic residues" evidence="1">
    <location>
        <begin position="591"/>
        <end position="615"/>
    </location>
</feature>
<feature type="compositionally biased region" description="Basic residues" evidence="1">
    <location>
        <begin position="439"/>
        <end position="462"/>
    </location>
</feature>
<accession>A0A6J4T0H8</accession>
<feature type="compositionally biased region" description="Basic residues" evidence="1">
    <location>
        <begin position="350"/>
        <end position="362"/>
    </location>
</feature>
<feature type="region of interest" description="Disordered" evidence="1">
    <location>
        <begin position="1"/>
        <end position="615"/>
    </location>
</feature>
<evidence type="ECO:0000313" key="2">
    <source>
        <dbReference type="EMBL" id="CAA9509925.1"/>
    </source>
</evidence>
<feature type="compositionally biased region" description="Basic and acidic residues" evidence="1">
    <location>
        <begin position="244"/>
        <end position="263"/>
    </location>
</feature>
<feature type="non-terminal residue" evidence="2">
    <location>
        <position position="1"/>
    </location>
</feature>
<gene>
    <name evidence="2" type="ORF">AVDCRST_MAG30-2421</name>
</gene>
<sequence length="615" mass="68981">GLRQRRPEPRVRRRGQGVRSELGGVEPALQGPGAALRPRAQAGQGAVPGLHRAHAAMRLQGLLRGGRGPPEAQAARLHRRLQGQGGHRPAPHPARAALEDPAGPGLQDLAATRPCGRVEPAGPASRDREPLRARLGARLPDRRDGRRPGGTRLHAQRGPDGPVAARRGQAPQGREVRPGRLRGRLPVPQGGGRSEGVPREDGRRHRPRPAAPHRRPRRSRPADRVRGDRAGPGPAAAAARHLRQRADAHHVQAPEDRLHGPRRDPRRRGRLQAPPGRAARPGREPRGRRVHGRQRPRAVLPGGHQGRRHLRGVGQPHGRRGRLLGRVEADQGDGAQGGLRRIRRQELPVRRRPLHTGRRRGVRAGVRGGRRSDDGRDAPPGPADPRWPARVPEQRARPGAGQQPVAGAAVRSAGRLQRHRVLRRGDHLPRGSHEELRRPAQHRHPRRLAVAGHRRGAQHRARGPRDQRQGPHPPAGHRRPGRAGRARLRDQLRGDPVRGRRVLRPRGGRERVPQRRGDGSDRPRRDAAEHRRRHRRTGDLRRPDRPGRRRGAKRQRAGAGERQRAGSHLPRRRLDRRRRGRQHRRRRRRELRLQQRRDDHLRRGGQPDRPGRRRL</sequence>
<feature type="compositionally biased region" description="Low complexity" evidence="1">
    <location>
        <begin position="397"/>
        <end position="411"/>
    </location>
</feature>
<dbReference type="EMBL" id="CADCVS010000316">
    <property type="protein sequence ID" value="CAA9509925.1"/>
    <property type="molecule type" value="Genomic_DNA"/>
</dbReference>
<feature type="compositionally biased region" description="Basic and acidic residues" evidence="1">
    <location>
        <begin position="537"/>
        <end position="546"/>
    </location>
</feature>
<organism evidence="2">
    <name type="scientific">uncultured Solirubrobacteraceae bacterium</name>
    <dbReference type="NCBI Taxonomy" id="1162706"/>
    <lineage>
        <taxon>Bacteria</taxon>
        <taxon>Bacillati</taxon>
        <taxon>Actinomycetota</taxon>
        <taxon>Thermoleophilia</taxon>
        <taxon>Solirubrobacterales</taxon>
        <taxon>Solirubrobacteraceae</taxon>
        <taxon>environmental samples</taxon>
    </lineage>
</organism>
<feature type="compositionally biased region" description="Basic residues" evidence="1">
    <location>
        <begin position="547"/>
        <end position="556"/>
    </location>
</feature>
<proteinExistence type="predicted"/>
<feature type="compositionally biased region" description="Basic and acidic residues" evidence="1">
    <location>
        <begin position="487"/>
        <end position="498"/>
    </location>
</feature>
<evidence type="ECO:0000256" key="1">
    <source>
        <dbReference type="SAM" id="MobiDB-lite"/>
    </source>
</evidence>
<feature type="compositionally biased region" description="Basic residues" evidence="1">
    <location>
        <begin position="305"/>
        <end position="323"/>
    </location>
</feature>
<reference evidence="2" key="1">
    <citation type="submission" date="2020-02" db="EMBL/GenBank/DDBJ databases">
        <authorList>
            <person name="Meier V. D."/>
        </authorList>
    </citation>
    <scope>NUCLEOTIDE SEQUENCE</scope>
    <source>
        <strain evidence="2">AVDCRST_MAG30</strain>
    </source>
</reference>
<feature type="compositionally biased region" description="Basic and acidic residues" evidence="1">
    <location>
        <begin position="220"/>
        <end position="229"/>
    </location>
</feature>
<feature type="compositionally biased region" description="Basic and acidic residues" evidence="1">
    <location>
        <begin position="423"/>
        <end position="438"/>
    </location>
</feature>
<feature type="non-terminal residue" evidence="2">
    <location>
        <position position="615"/>
    </location>
</feature>
<feature type="compositionally biased region" description="Basic residues" evidence="1">
    <location>
        <begin position="204"/>
        <end position="219"/>
    </location>
</feature>
<name>A0A6J4T0H8_9ACTN</name>
<feature type="compositionally biased region" description="Basic residues" evidence="1">
    <location>
        <begin position="569"/>
        <end position="590"/>
    </location>
</feature>
<feature type="compositionally biased region" description="Basic and acidic residues" evidence="1">
    <location>
        <begin position="1"/>
        <end position="10"/>
    </location>
</feature>
<dbReference type="AlphaFoldDB" id="A0A6J4T0H8"/>
<feature type="compositionally biased region" description="Basic residues" evidence="1">
    <location>
        <begin position="475"/>
        <end position="486"/>
    </location>
</feature>
<protein>
    <submittedName>
        <fullName evidence="2">Uncharacterized protein</fullName>
    </submittedName>
</protein>